<dbReference type="AlphaFoldDB" id="A0A9X3IXK5"/>
<keyword evidence="3" id="KW-1185">Reference proteome</keyword>
<dbReference type="Pfam" id="PF04266">
    <property type="entry name" value="ASCH"/>
    <property type="match status" value="1"/>
</dbReference>
<evidence type="ECO:0000259" key="1">
    <source>
        <dbReference type="Pfam" id="PF04266"/>
    </source>
</evidence>
<dbReference type="SUPFAM" id="SSF88697">
    <property type="entry name" value="PUA domain-like"/>
    <property type="match status" value="1"/>
</dbReference>
<dbReference type="RefSeq" id="WP_267771155.1">
    <property type="nucleotide sequence ID" value="NZ_JAPNKE010000002.1"/>
</dbReference>
<evidence type="ECO:0000313" key="2">
    <source>
        <dbReference type="EMBL" id="MCY1008547.1"/>
    </source>
</evidence>
<accession>A0A9X3IXK5</accession>
<reference evidence="2" key="1">
    <citation type="submission" date="2022-11" db="EMBL/GenBank/DDBJ databases">
        <title>Minimal conservation of predation-associated metabolite biosynthetic gene clusters underscores biosynthetic potential of Myxococcota including descriptions for ten novel species: Archangium lansinium sp. nov., Myxococcus landrumus sp. nov., Nannocystis bai.</title>
        <authorList>
            <person name="Ahearne A."/>
            <person name="Stevens C."/>
            <person name="Phillips K."/>
        </authorList>
    </citation>
    <scope>NUCLEOTIDE SEQUENCE</scope>
    <source>
        <strain evidence="2">Na p29</strain>
    </source>
</reference>
<dbReference type="InterPro" id="IPR007374">
    <property type="entry name" value="ASCH_domain"/>
</dbReference>
<organism evidence="2 3">
    <name type="scientific">Nannocystis pusilla</name>
    <dbReference type="NCBI Taxonomy" id="889268"/>
    <lineage>
        <taxon>Bacteria</taxon>
        <taxon>Pseudomonadati</taxon>
        <taxon>Myxococcota</taxon>
        <taxon>Polyangia</taxon>
        <taxon>Nannocystales</taxon>
        <taxon>Nannocystaceae</taxon>
        <taxon>Nannocystis</taxon>
    </lineage>
</organism>
<sequence>MASDQRYPLTTPPKMRALSIRQPWLWAILEGDKRVENRDWAGCEYRGPVLLHASKSCGKREFEDAVEAVEEMRIDLGLAPIEVPQLGQLERGCICGIARVTGATRHPESWPNARWVVQSGYRIAGALGLELEDVRKLPPIPFKGALGFFPVGHDQLATVAGFETADLYRDAWRELEAASRRAA</sequence>
<dbReference type="EMBL" id="JAPNKE010000002">
    <property type="protein sequence ID" value="MCY1008547.1"/>
    <property type="molecule type" value="Genomic_DNA"/>
</dbReference>
<protein>
    <submittedName>
        <fullName evidence="2">ASCH domain-containing protein</fullName>
    </submittedName>
</protein>
<feature type="domain" description="ASCH" evidence="1">
    <location>
        <begin position="18"/>
        <end position="102"/>
    </location>
</feature>
<dbReference type="Proteomes" id="UP001150924">
    <property type="component" value="Unassembled WGS sequence"/>
</dbReference>
<name>A0A9X3IXK5_9BACT</name>
<dbReference type="InterPro" id="IPR015947">
    <property type="entry name" value="PUA-like_sf"/>
</dbReference>
<dbReference type="Gene3D" id="2.30.130.30">
    <property type="entry name" value="Hypothetical protein"/>
    <property type="match status" value="1"/>
</dbReference>
<evidence type="ECO:0000313" key="3">
    <source>
        <dbReference type="Proteomes" id="UP001150924"/>
    </source>
</evidence>
<gene>
    <name evidence="2" type="ORF">OV079_23900</name>
</gene>
<proteinExistence type="predicted"/>
<comment type="caution">
    <text evidence="2">The sequence shown here is derived from an EMBL/GenBank/DDBJ whole genome shotgun (WGS) entry which is preliminary data.</text>
</comment>